<comment type="caution">
    <text evidence="1">The sequence shown here is derived from an EMBL/GenBank/DDBJ whole genome shotgun (WGS) entry which is preliminary data.</text>
</comment>
<protein>
    <submittedName>
        <fullName evidence="1">Uncharacterized protein</fullName>
    </submittedName>
</protein>
<dbReference type="EMBL" id="JAGGNH010000002">
    <property type="protein sequence ID" value="KAJ0983144.1"/>
    <property type="molecule type" value="Genomic_DNA"/>
</dbReference>
<reference evidence="1" key="1">
    <citation type="submission" date="2021-03" db="EMBL/GenBank/DDBJ databases">
        <authorList>
            <person name="Li Z."/>
            <person name="Yang C."/>
        </authorList>
    </citation>
    <scope>NUCLEOTIDE SEQUENCE</scope>
    <source>
        <strain evidence="1">Dzin_1.0</strain>
        <tissue evidence="1">Leaf</tissue>
    </source>
</reference>
<name>A0A9D5D1Y2_9LILI</name>
<evidence type="ECO:0000313" key="1">
    <source>
        <dbReference type="EMBL" id="KAJ0983144.1"/>
    </source>
</evidence>
<dbReference type="AlphaFoldDB" id="A0A9D5D1Y2"/>
<proteinExistence type="predicted"/>
<dbReference type="Proteomes" id="UP001085076">
    <property type="component" value="Miscellaneous, Linkage group lg02"/>
</dbReference>
<gene>
    <name evidence="1" type="ORF">J5N97_011399</name>
</gene>
<keyword evidence="2" id="KW-1185">Reference proteome</keyword>
<accession>A0A9D5D1Y2</accession>
<sequence>MKSKSPGFQHEPLALKNPGSCEALRGKLKKGSTTFHLLELLLLAPPLIADHGLEQHQKLIQLLLIASAQCLQRVNYALDGGQASGLGLVPYLAVQALSLPIQAQPRHQLQPWILAVHPSSRLPQVPSKTTKCFTWKSTASNAIDPSPGYSNADPAAFRGISVVGVGIERADEEARVEVDVGDGDDGEVSEAELGDADGVEGVTLLEVVLENGDGDGVVDRRGGEARAQAGAQGFGAVVA</sequence>
<reference evidence="1" key="2">
    <citation type="journal article" date="2022" name="Hortic Res">
        <title>The genome of Dioscorea zingiberensis sheds light on the biosynthesis, origin and evolution of the medicinally important diosgenin saponins.</title>
        <authorList>
            <person name="Li Y."/>
            <person name="Tan C."/>
            <person name="Li Z."/>
            <person name="Guo J."/>
            <person name="Li S."/>
            <person name="Chen X."/>
            <person name="Wang C."/>
            <person name="Dai X."/>
            <person name="Yang H."/>
            <person name="Song W."/>
            <person name="Hou L."/>
            <person name="Xu J."/>
            <person name="Tong Z."/>
            <person name="Xu A."/>
            <person name="Yuan X."/>
            <person name="Wang W."/>
            <person name="Yang Q."/>
            <person name="Chen L."/>
            <person name="Sun Z."/>
            <person name="Wang K."/>
            <person name="Pan B."/>
            <person name="Chen J."/>
            <person name="Bao Y."/>
            <person name="Liu F."/>
            <person name="Qi X."/>
            <person name="Gang D.R."/>
            <person name="Wen J."/>
            <person name="Li J."/>
        </authorList>
    </citation>
    <scope>NUCLEOTIDE SEQUENCE</scope>
    <source>
        <strain evidence="1">Dzin_1.0</strain>
    </source>
</reference>
<organism evidence="1 2">
    <name type="scientific">Dioscorea zingiberensis</name>
    <dbReference type="NCBI Taxonomy" id="325984"/>
    <lineage>
        <taxon>Eukaryota</taxon>
        <taxon>Viridiplantae</taxon>
        <taxon>Streptophyta</taxon>
        <taxon>Embryophyta</taxon>
        <taxon>Tracheophyta</taxon>
        <taxon>Spermatophyta</taxon>
        <taxon>Magnoliopsida</taxon>
        <taxon>Liliopsida</taxon>
        <taxon>Dioscoreales</taxon>
        <taxon>Dioscoreaceae</taxon>
        <taxon>Dioscorea</taxon>
    </lineage>
</organism>
<evidence type="ECO:0000313" key="2">
    <source>
        <dbReference type="Proteomes" id="UP001085076"/>
    </source>
</evidence>